<reference evidence="1 2" key="1">
    <citation type="submission" date="2024-04" db="EMBL/GenBank/DDBJ databases">
        <title>Luteolibacter sp. isolated from soil.</title>
        <authorList>
            <person name="An J."/>
        </authorList>
    </citation>
    <scope>NUCLEOTIDE SEQUENCE [LARGE SCALE GENOMIC DNA]</scope>
    <source>
        <strain evidence="1 2">Y139</strain>
    </source>
</reference>
<dbReference type="Proteomes" id="UP001371305">
    <property type="component" value="Unassembled WGS sequence"/>
</dbReference>
<protein>
    <submittedName>
        <fullName evidence="1">Uncharacterized protein</fullName>
    </submittedName>
</protein>
<evidence type="ECO:0000313" key="1">
    <source>
        <dbReference type="EMBL" id="MEK7954387.1"/>
    </source>
</evidence>
<evidence type="ECO:0000313" key="2">
    <source>
        <dbReference type="Proteomes" id="UP001371305"/>
    </source>
</evidence>
<sequence>MDNLLFGDNQFFGVNHMSEEKARAQQMQFQNTSAIIDVLDAAYEEGVKTFMCTTHDRISEICDHVRANPAKYEGFQFYPCMPYAHKYNNAVTEHGMLGALNQFLPDDGLFKTALKGGMAVAKKDVEGLATILIDMEMKMFKGLSTPVIFLQNVVVDLLLGMGFYDAFKIFHDHVRAKYNAEAAYITMNMPMLLDALESVGIENPIICSNINKIGFRMCGGFDKYVETLRDRKVRAIAMSVFASGALKPDEAIKWVSELPNLKSICFGASSRRNIRSTRELVDKYFPVPAAV</sequence>
<gene>
    <name evidence="1" type="ORF">WKV53_27970</name>
</gene>
<keyword evidence="2" id="KW-1185">Reference proteome</keyword>
<name>A0ABU9B2X1_9BACT</name>
<comment type="caution">
    <text evidence="1">The sequence shown here is derived from an EMBL/GenBank/DDBJ whole genome shotgun (WGS) entry which is preliminary data.</text>
</comment>
<organism evidence="1 2">
    <name type="scientific">Luteolibacter soli</name>
    <dbReference type="NCBI Taxonomy" id="3135280"/>
    <lineage>
        <taxon>Bacteria</taxon>
        <taxon>Pseudomonadati</taxon>
        <taxon>Verrucomicrobiota</taxon>
        <taxon>Verrucomicrobiia</taxon>
        <taxon>Verrucomicrobiales</taxon>
        <taxon>Verrucomicrobiaceae</taxon>
        <taxon>Luteolibacter</taxon>
    </lineage>
</organism>
<dbReference type="EMBL" id="JBBUKT010000019">
    <property type="protein sequence ID" value="MEK7954387.1"/>
    <property type="molecule type" value="Genomic_DNA"/>
</dbReference>
<proteinExistence type="predicted"/>
<dbReference type="RefSeq" id="WP_341408156.1">
    <property type="nucleotide sequence ID" value="NZ_JBBUKT010000019.1"/>
</dbReference>
<accession>A0ABU9B2X1</accession>